<dbReference type="GO" id="GO:0005634">
    <property type="term" value="C:nucleus"/>
    <property type="evidence" value="ECO:0007669"/>
    <property type="project" value="UniProtKB-SubCell"/>
</dbReference>
<keyword evidence="6" id="KW-0539">Nucleus</keyword>
<evidence type="ECO:0000256" key="7">
    <source>
        <dbReference type="PROSITE-ProRule" id="PRU00042"/>
    </source>
</evidence>
<sequence length="307" mass="35600">MRFECTYKGCDRVFKYMGNLEYHINFHKNIKPYQCGKCNATFRNASHLKGHEAKVHTDNEWEKPSSLAHRTKSKKPVGNINGGDKTSSALSKDSLKEKARLLCVQIRPEDLNQVRKYRQLKESLFWKRSMHHLFMVLPYRGFIPISKLPEELRVIHDTNMYLNRANRGWESALTTSSESASNNNAVNEPGVQHSAVISNQVSIEPTLNVSFQSFCDPTSSHCQHGPRDCRLCPYCKKVLRRDRYHVHLATHKGHGFRFQKCMICGARFLNTKRFSEHLKQHTTTTQQRVHNEKYLYDGMPRLIPAIL</sequence>
<keyword evidence="11" id="KW-1185">Reference proteome</keyword>
<feature type="region of interest" description="Disordered" evidence="8">
    <location>
        <begin position="51"/>
        <end position="92"/>
    </location>
</feature>
<evidence type="ECO:0000256" key="3">
    <source>
        <dbReference type="ARBA" id="ARBA00022737"/>
    </source>
</evidence>
<feature type="domain" description="C2H2-type" evidence="9">
    <location>
        <begin position="33"/>
        <end position="61"/>
    </location>
</feature>
<comment type="subcellular location">
    <subcellularLocation>
        <location evidence="1">Nucleus</location>
    </subcellularLocation>
</comment>
<dbReference type="PANTHER" id="PTHR16515:SF66">
    <property type="entry name" value="C2H2-TYPE DOMAIN-CONTAINING PROTEIN"/>
    <property type="match status" value="1"/>
</dbReference>
<reference evidence="10" key="1">
    <citation type="submission" date="2021-06" db="EMBL/GenBank/DDBJ databases">
        <authorList>
            <person name="Hodson N. C."/>
            <person name="Mongue J. A."/>
            <person name="Jaron S. K."/>
        </authorList>
    </citation>
    <scope>NUCLEOTIDE SEQUENCE</scope>
</reference>
<evidence type="ECO:0000256" key="8">
    <source>
        <dbReference type="SAM" id="MobiDB-lite"/>
    </source>
</evidence>
<dbReference type="InterPro" id="IPR050331">
    <property type="entry name" value="Zinc_finger"/>
</dbReference>
<keyword evidence="2" id="KW-0479">Metal-binding</keyword>
<keyword evidence="5" id="KW-0862">Zinc</keyword>
<dbReference type="OrthoDB" id="654211at2759"/>
<evidence type="ECO:0000313" key="10">
    <source>
        <dbReference type="EMBL" id="CAG7784823.1"/>
    </source>
</evidence>
<dbReference type="PROSITE" id="PS00028">
    <property type="entry name" value="ZINC_FINGER_C2H2_1"/>
    <property type="match status" value="3"/>
</dbReference>
<dbReference type="GO" id="GO:0010468">
    <property type="term" value="P:regulation of gene expression"/>
    <property type="evidence" value="ECO:0007669"/>
    <property type="project" value="TreeGrafter"/>
</dbReference>
<proteinExistence type="predicted"/>
<dbReference type="EMBL" id="CAJVCH010283747">
    <property type="protein sequence ID" value="CAG7784823.1"/>
    <property type="molecule type" value="Genomic_DNA"/>
</dbReference>
<feature type="domain" description="C2H2-type" evidence="9">
    <location>
        <begin position="259"/>
        <end position="286"/>
    </location>
</feature>
<evidence type="ECO:0000256" key="4">
    <source>
        <dbReference type="ARBA" id="ARBA00022771"/>
    </source>
</evidence>
<protein>
    <recommendedName>
        <fullName evidence="9">C2H2-type domain-containing protein</fullName>
    </recommendedName>
</protein>
<keyword evidence="3" id="KW-0677">Repeat</keyword>
<gene>
    <name evidence="10" type="ORF">AFUS01_LOCUS23485</name>
</gene>
<dbReference type="GO" id="GO:0008270">
    <property type="term" value="F:zinc ion binding"/>
    <property type="evidence" value="ECO:0007669"/>
    <property type="project" value="UniProtKB-KW"/>
</dbReference>
<dbReference type="SMART" id="SM00355">
    <property type="entry name" value="ZnF_C2H2"/>
    <property type="match status" value="4"/>
</dbReference>
<evidence type="ECO:0000313" key="11">
    <source>
        <dbReference type="Proteomes" id="UP000708208"/>
    </source>
</evidence>
<evidence type="ECO:0000256" key="6">
    <source>
        <dbReference type="ARBA" id="ARBA00023242"/>
    </source>
</evidence>
<dbReference type="PANTHER" id="PTHR16515">
    <property type="entry name" value="PR DOMAIN ZINC FINGER PROTEIN"/>
    <property type="match status" value="1"/>
</dbReference>
<dbReference type="Pfam" id="PF00096">
    <property type="entry name" value="zf-C2H2"/>
    <property type="match status" value="2"/>
</dbReference>
<evidence type="ECO:0000256" key="1">
    <source>
        <dbReference type="ARBA" id="ARBA00004123"/>
    </source>
</evidence>
<dbReference type="AlphaFoldDB" id="A0A8J2K9N9"/>
<dbReference type="Proteomes" id="UP000708208">
    <property type="component" value="Unassembled WGS sequence"/>
</dbReference>
<evidence type="ECO:0000256" key="2">
    <source>
        <dbReference type="ARBA" id="ARBA00022723"/>
    </source>
</evidence>
<feature type="domain" description="C2H2-type" evidence="9">
    <location>
        <begin position="3"/>
        <end position="32"/>
    </location>
</feature>
<evidence type="ECO:0000256" key="5">
    <source>
        <dbReference type="ARBA" id="ARBA00022833"/>
    </source>
</evidence>
<dbReference type="PROSITE" id="PS50157">
    <property type="entry name" value="ZINC_FINGER_C2H2_2"/>
    <property type="match status" value="3"/>
</dbReference>
<dbReference type="InterPro" id="IPR013087">
    <property type="entry name" value="Znf_C2H2_type"/>
</dbReference>
<organism evidence="10 11">
    <name type="scientific">Allacma fusca</name>
    <dbReference type="NCBI Taxonomy" id="39272"/>
    <lineage>
        <taxon>Eukaryota</taxon>
        <taxon>Metazoa</taxon>
        <taxon>Ecdysozoa</taxon>
        <taxon>Arthropoda</taxon>
        <taxon>Hexapoda</taxon>
        <taxon>Collembola</taxon>
        <taxon>Symphypleona</taxon>
        <taxon>Sminthuridae</taxon>
        <taxon>Allacma</taxon>
    </lineage>
</organism>
<keyword evidence="4 7" id="KW-0863">Zinc-finger</keyword>
<accession>A0A8J2K9N9</accession>
<name>A0A8J2K9N9_9HEXA</name>
<comment type="caution">
    <text evidence="10">The sequence shown here is derived from an EMBL/GenBank/DDBJ whole genome shotgun (WGS) entry which is preliminary data.</text>
</comment>
<evidence type="ECO:0000259" key="9">
    <source>
        <dbReference type="PROSITE" id="PS50157"/>
    </source>
</evidence>
<feature type="compositionally biased region" description="Basic and acidic residues" evidence="8">
    <location>
        <begin position="51"/>
        <end position="63"/>
    </location>
</feature>